<evidence type="ECO:0000313" key="3">
    <source>
        <dbReference type="Proteomes" id="UP000540191"/>
    </source>
</evidence>
<keyword evidence="2" id="KW-0067">ATP-binding</keyword>
<reference evidence="2 3" key="1">
    <citation type="submission" date="2020-08" db="EMBL/GenBank/DDBJ databases">
        <title>Sequencing the genomes of 1000 actinobacteria strains.</title>
        <authorList>
            <person name="Klenk H.-P."/>
        </authorList>
    </citation>
    <scope>NUCLEOTIDE SEQUENCE [LARGE SCALE GENOMIC DNA]</scope>
    <source>
        <strain evidence="2 3">DSM 23974</strain>
    </source>
</reference>
<proteinExistence type="predicted"/>
<dbReference type="GO" id="GO:0000028">
    <property type="term" value="P:ribosomal small subunit assembly"/>
    <property type="evidence" value="ECO:0007669"/>
    <property type="project" value="TreeGrafter"/>
</dbReference>
<dbReference type="RefSeq" id="WP_343059275.1">
    <property type="nucleotide sequence ID" value="NZ_JACHNA010000001.1"/>
</dbReference>
<dbReference type="InterPro" id="IPR027417">
    <property type="entry name" value="P-loop_NTPase"/>
</dbReference>
<dbReference type="GO" id="GO:0043024">
    <property type="term" value="F:ribosomal small subunit binding"/>
    <property type="evidence" value="ECO:0007669"/>
    <property type="project" value="TreeGrafter"/>
</dbReference>
<dbReference type="AlphaFoldDB" id="A0A7W7GMT6"/>
<comment type="caution">
    <text evidence="2">The sequence shown here is derived from an EMBL/GenBank/DDBJ whole genome shotgun (WGS) entry which is preliminary data.</text>
</comment>
<gene>
    <name evidence="2" type="ORF">HDA30_000507</name>
</gene>
<dbReference type="GO" id="GO:0005829">
    <property type="term" value="C:cytosol"/>
    <property type="evidence" value="ECO:0007669"/>
    <property type="project" value="TreeGrafter"/>
</dbReference>
<dbReference type="GO" id="GO:0005525">
    <property type="term" value="F:GTP binding"/>
    <property type="evidence" value="ECO:0007669"/>
    <property type="project" value="InterPro"/>
</dbReference>
<dbReference type="PANTHER" id="PTHR42698:SF1">
    <property type="entry name" value="GTPASE ERA, MITOCHONDRIAL"/>
    <property type="match status" value="1"/>
</dbReference>
<accession>A0A7W7GMT6</accession>
<dbReference type="InterPro" id="IPR005662">
    <property type="entry name" value="GTPase_Era-like"/>
</dbReference>
<protein>
    <submittedName>
        <fullName evidence="2">Energy-coupling factor transporter ATP-binding protein EcfA2</fullName>
    </submittedName>
</protein>
<dbReference type="SUPFAM" id="SSF52540">
    <property type="entry name" value="P-loop containing nucleoside triphosphate hydrolases"/>
    <property type="match status" value="1"/>
</dbReference>
<dbReference type="Proteomes" id="UP000540191">
    <property type="component" value="Unassembled WGS sequence"/>
</dbReference>
<feature type="domain" description="Dynamin N-terminal" evidence="1">
    <location>
        <begin position="70"/>
        <end position="200"/>
    </location>
</feature>
<dbReference type="PANTHER" id="PTHR42698">
    <property type="entry name" value="GTPASE ERA"/>
    <property type="match status" value="1"/>
</dbReference>
<keyword evidence="2" id="KW-0547">Nucleotide-binding</keyword>
<evidence type="ECO:0000259" key="1">
    <source>
        <dbReference type="Pfam" id="PF00350"/>
    </source>
</evidence>
<dbReference type="GO" id="GO:0005524">
    <property type="term" value="F:ATP binding"/>
    <property type="evidence" value="ECO:0007669"/>
    <property type="project" value="UniProtKB-KW"/>
</dbReference>
<dbReference type="EMBL" id="JACHNA010000001">
    <property type="protein sequence ID" value="MBB4734999.1"/>
    <property type="molecule type" value="Genomic_DNA"/>
</dbReference>
<sequence length="603" mass="64043">MHTDTSASTGRPDQVLTRVEDVKDHLNSVDLRLQTPTADEDRALLERTRHQIDDYVLPRLASLDAPLLAVVGGSTGAGKSTLVNALVGHEVSRSSALRPTTRQPLLLHHPDDAAWFEGPRILPDLARVHVHRDASAGPVDPDGGSMDSVALVSEPALRPGVAIVDAPDIDSVADANRALSRQLLEAADLWIFTTTAHRYADAVPWELLGEAARRDITVAVVLGRVPEGTGEQITGHLHQMLAQRGLAGSDVYVIPETRFDERGLLPDRHVAALRDWLAGLADDAQARSEVARRTVDGVLAQLADRLGAVARAEHGQIETVEALRAVVRERADHAAEVVAAATSDGTLLRGEVLARWQDFVGTGEFFRGLESAIGRVRDRLTSIVKGRPAPPEQVETALETGLQAVIVEAVADAAEQIERRWRSDPAGRALLEGRDYGALPEGFSESAAQTIRAWQSDVLALIEQEGAGRRTRARLAAFGVNGAAVALMILSFASTGGLAGLEVGIAGGAGVVGQKLLESIFGEDAVRRMARIANERLQERVTTLVEGALDDRFLPLLARERGAEDVAALAAHESALRAGLGGEPLAAGGAIDAADITEGGERA</sequence>
<dbReference type="InterPro" id="IPR045063">
    <property type="entry name" value="Dynamin_N"/>
</dbReference>
<organism evidence="2 3">
    <name type="scientific">Micrococcus cohnii</name>
    <dbReference type="NCBI Taxonomy" id="993416"/>
    <lineage>
        <taxon>Bacteria</taxon>
        <taxon>Bacillati</taxon>
        <taxon>Actinomycetota</taxon>
        <taxon>Actinomycetes</taxon>
        <taxon>Micrococcales</taxon>
        <taxon>Micrococcaceae</taxon>
        <taxon>Micrococcus</taxon>
    </lineage>
</organism>
<name>A0A7W7GMT6_9MICC</name>
<dbReference type="GO" id="GO:0019843">
    <property type="term" value="F:rRNA binding"/>
    <property type="evidence" value="ECO:0007669"/>
    <property type="project" value="TreeGrafter"/>
</dbReference>
<keyword evidence="3" id="KW-1185">Reference proteome</keyword>
<evidence type="ECO:0000313" key="2">
    <source>
        <dbReference type="EMBL" id="MBB4734999.1"/>
    </source>
</evidence>
<dbReference type="Gene3D" id="3.40.50.300">
    <property type="entry name" value="P-loop containing nucleotide triphosphate hydrolases"/>
    <property type="match status" value="1"/>
</dbReference>
<dbReference type="Pfam" id="PF00350">
    <property type="entry name" value="Dynamin_N"/>
    <property type="match status" value="1"/>
</dbReference>